<protein>
    <submittedName>
        <fullName evidence="5">DUF4038 domain-containing protein</fullName>
    </submittedName>
</protein>
<dbReference type="SUPFAM" id="SSF49785">
    <property type="entry name" value="Galactose-binding domain-like"/>
    <property type="match status" value="3"/>
</dbReference>
<feature type="domain" description="SLH" evidence="4">
    <location>
        <begin position="1455"/>
        <end position="1515"/>
    </location>
</feature>
<evidence type="ECO:0000259" key="4">
    <source>
        <dbReference type="PROSITE" id="PS51272"/>
    </source>
</evidence>
<dbReference type="PROSITE" id="PS50022">
    <property type="entry name" value="FA58C_3"/>
    <property type="match status" value="1"/>
</dbReference>
<dbReference type="PANTHER" id="PTHR37836:SF2">
    <property type="entry name" value="DUF4038 DOMAIN-CONTAINING PROTEIN"/>
    <property type="match status" value="1"/>
</dbReference>
<dbReference type="InterPro" id="IPR008979">
    <property type="entry name" value="Galactose-bd-like_sf"/>
</dbReference>
<dbReference type="Gene3D" id="2.60.40.10">
    <property type="entry name" value="Immunoglobulins"/>
    <property type="match status" value="1"/>
</dbReference>
<dbReference type="Gene3D" id="2.60.40.1080">
    <property type="match status" value="2"/>
</dbReference>
<evidence type="ECO:0000313" key="5">
    <source>
        <dbReference type="EMBL" id="UVI33523.1"/>
    </source>
</evidence>
<evidence type="ECO:0000256" key="2">
    <source>
        <dbReference type="SAM" id="SignalP"/>
    </source>
</evidence>
<dbReference type="SMART" id="SM00635">
    <property type="entry name" value="BID_2"/>
    <property type="match status" value="3"/>
</dbReference>
<keyword evidence="6" id="KW-1185">Reference proteome</keyword>
<proteinExistence type="predicted"/>
<dbReference type="RefSeq" id="WP_258389576.1">
    <property type="nucleotide sequence ID" value="NZ_CP091430.1"/>
</dbReference>
<dbReference type="Pfam" id="PF02368">
    <property type="entry name" value="Big_2"/>
    <property type="match status" value="1"/>
</dbReference>
<feature type="domain" description="SLH" evidence="4">
    <location>
        <begin position="1516"/>
        <end position="1572"/>
    </location>
</feature>
<dbReference type="PROSITE" id="PS51272">
    <property type="entry name" value="SLH"/>
    <property type="match status" value="3"/>
</dbReference>
<dbReference type="PANTHER" id="PTHR37836">
    <property type="entry name" value="LMO1036 PROTEIN"/>
    <property type="match status" value="1"/>
</dbReference>
<dbReference type="Gene3D" id="3.20.20.80">
    <property type="entry name" value="Glycosidases"/>
    <property type="match status" value="1"/>
</dbReference>
<feature type="chain" id="PRO_5047115538" evidence="2">
    <location>
        <begin position="29"/>
        <end position="1572"/>
    </location>
</feature>
<feature type="domain" description="SLH" evidence="4">
    <location>
        <begin position="1390"/>
        <end position="1453"/>
    </location>
</feature>
<evidence type="ECO:0000256" key="1">
    <source>
        <dbReference type="SAM" id="MobiDB-lite"/>
    </source>
</evidence>
<dbReference type="Pfam" id="PF13204">
    <property type="entry name" value="Apiosidase"/>
    <property type="match status" value="1"/>
</dbReference>
<dbReference type="InterPro" id="IPR025277">
    <property type="entry name" value="Apiosidase-like_cat_dom"/>
</dbReference>
<dbReference type="Pfam" id="PF16586">
    <property type="entry name" value="DUF5060"/>
    <property type="match status" value="1"/>
</dbReference>
<accession>A0ABY5SMS9</accession>
<feature type="domain" description="F5/8 type C" evidence="3">
    <location>
        <begin position="1109"/>
        <end position="1258"/>
    </location>
</feature>
<keyword evidence="2" id="KW-0732">Signal</keyword>
<dbReference type="Pfam" id="PF12904">
    <property type="entry name" value="Collagen_bind_2"/>
    <property type="match status" value="1"/>
</dbReference>
<dbReference type="Pfam" id="PF00754">
    <property type="entry name" value="F5_F8_type_C"/>
    <property type="match status" value="2"/>
</dbReference>
<dbReference type="Pfam" id="PF00395">
    <property type="entry name" value="SLH"/>
    <property type="match status" value="3"/>
</dbReference>
<dbReference type="InterPro" id="IPR032260">
    <property type="entry name" value="DUF5060"/>
</dbReference>
<reference evidence="5" key="1">
    <citation type="submission" date="2022-01" db="EMBL/GenBank/DDBJ databases">
        <title>Paenibacillus spongiae sp. nov., isolated from marine sponge.</title>
        <authorList>
            <person name="Li Z."/>
            <person name="Zhang M."/>
        </authorList>
    </citation>
    <scope>NUCLEOTIDE SEQUENCE</scope>
    <source>
        <strain evidence="5">PHS-Z3</strain>
    </source>
</reference>
<dbReference type="Proteomes" id="UP001057877">
    <property type="component" value="Chromosome"/>
</dbReference>
<dbReference type="Gene3D" id="2.60.120.260">
    <property type="entry name" value="Galactose-binding domain-like"/>
    <property type="match status" value="3"/>
</dbReference>
<dbReference type="InterPro" id="IPR000421">
    <property type="entry name" value="FA58C"/>
</dbReference>
<evidence type="ECO:0000259" key="3">
    <source>
        <dbReference type="PROSITE" id="PS50022"/>
    </source>
</evidence>
<dbReference type="InterPro" id="IPR013783">
    <property type="entry name" value="Ig-like_fold"/>
</dbReference>
<evidence type="ECO:0000313" key="6">
    <source>
        <dbReference type="Proteomes" id="UP001057877"/>
    </source>
</evidence>
<feature type="signal peptide" evidence="2">
    <location>
        <begin position="1"/>
        <end position="28"/>
    </location>
</feature>
<dbReference type="EMBL" id="CP091430">
    <property type="protein sequence ID" value="UVI33523.1"/>
    <property type="molecule type" value="Genomic_DNA"/>
</dbReference>
<feature type="region of interest" description="Disordered" evidence="1">
    <location>
        <begin position="1348"/>
        <end position="1397"/>
    </location>
</feature>
<organism evidence="5 6">
    <name type="scientific">Paenibacillus spongiae</name>
    <dbReference type="NCBI Taxonomy" id="2909671"/>
    <lineage>
        <taxon>Bacteria</taxon>
        <taxon>Bacillati</taxon>
        <taxon>Bacillota</taxon>
        <taxon>Bacilli</taxon>
        <taxon>Bacillales</taxon>
        <taxon>Paenibacillaceae</taxon>
        <taxon>Paenibacillus</taxon>
    </lineage>
</organism>
<dbReference type="InterPro" id="IPR001119">
    <property type="entry name" value="SLH_dom"/>
</dbReference>
<name>A0ABY5SMS9_9BACL</name>
<gene>
    <name evidence="5" type="ORF">L1F29_01880</name>
</gene>
<sequence>MKKRLAGLTASIMALSLLLLIPAGSVWAETAKMYSEAPDSAYLVSKGSEVIGLSGMVFNDGDPVGITDGNPATMAGGKETVDFYLDLGRTQPLNYVRILYNRMWDGMNEIYVSNDGQSWGKPVVSGDGAAHEYMKDTAATDGEKQPNELGALLPDGTEGRYVRLTAKSWANFYEVEVYSPQEPPYADTAYREPPAGSRIVSQGAAVTGYNSMKFNDGAPVNITDGSPATMAGGYGKVDFYVDLGRELTLDYVQVLFNRFWNGTNKIYVSGDAVNWTRVLSGNGGEHEYLKDQSATNGEKQPNELGAALPEGTKGRYVRFIARDWANLYEFRVYSSETIPAERITVQGPPKPEVVNGLSMKLKAAIEPASATDRSVAWSVAPKEGSGGDAIIDANTGLLTAKSPGIVTATATAADGSGIAGSADIVILPEAETWRELEFALESLAAYDNPFLDVDATATFTGPSGEILTRPAFWDGGGTWKVRFAPTSAGEWTVTTASNQPGDAGLNRSEPIAFTAVPYDGPLEVYKRGFLKADGGKRYFTYGDGTPFFYLGDTHWLMPDEDFEASNVDGIGSQFKYAVDHRVSQGYTVYQSEPLYANGMGLNVSSGIAADSLAKLADIDRKFQYVADAGLVHANVALTFTSVLNVTDPDLLQRLGRYWQARYGAYPVLWTTAQEIDPRFGNIDPQYWQLVAKGIHDSDAYKHPLTAHMAAVASFETTWGDKPYHSWFAAQVLTLTKEFYQSFMAYPAVKPVVTYETGYEHNSTTTEYARKAPYIAFQNGSFGFGYGAQGVWAINHSPDDWFHYGPYYRWFDGLNAQAGSQMTYFKSFYSDLEWWRLTPVFGDTSYADFAAQGQSFLAVDSSRTYAAYFADTTKKRTGTLKRMADTTYKAQWYNTRTGEYTLISDAVVPINGQWTVPEKPDENDWMLLVTSAESALAPKLVVSSADNATTIFTQHGSLQMSASVAGEDRTDEMDWSVTGLDGSETLSAAIDAGGLLTASGNGIVRVIAAAKDGSGSSASKTVILTRQDQSEPPAKAEKITVKDGGNRQMLAYFEPADSLDQRVEWAVYEADGVTPTDKAQISEVGVVYLLEEGTVKVVATAMDGSGTSGYYDYTIKFNDKIINPLFEGATVTASSTDYRNDYRPIKAITSNHGDWAGWTSGLDGGTSYDNPQWLQVAFKQPTTFNHVEVYSTKGFQMKDFDVQYWDGTQWITLYSVKGNESEAVKALIPDVTTEKIRVISYKGDALGISRISAIEVYQDEQSHDARLKAITVGGSPVQGFEPGKAGYETKLPAGTSAVPVVQAAAMDPKASVAVTQAGSTSGKATIEVTAEDGVTKKVYEVRLSVEPGSYWPGPITAPGSGLEPETNPDTKTDPAEEPDSGQQPQPEGPDREAKLTDVPGSHWAADSIHQAIRLGIVTGYEDGTFKPDKEVTRAEFVAMLVRALKLPVGDAAPIGFTDAGSIAKWAKPYIAKAVERGMITGYADGSFRPDSTMTRTEMAALMARAAGLHVPEAGSATPGFADGDRIPKWAIPYVAAAADASLIKGVGNNRFDPAGIVTRAQAVTIIMAMLNRR</sequence>
<dbReference type="InterPro" id="IPR024749">
    <property type="entry name" value="Collagen-bd_put"/>
</dbReference>
<dbReference type="InterPro" id="IPR003343">
    <property type="entry name" value="Big_2"/>
</dbReference>